<dbReference type="EMBL" id="CM046390">
    <property type="protein sequence ID" value="KAI8562531.1"/>
    <property type="molecule type" value="Genomic_DNA"/>
</dbReference>
<accession>A0ACC0PBH8</accession>
<evidence type="ECO:0000313" key="2">
    <source>
        <dbReference type="Proteomes" id="UP001062846"/>
    </source>
</evidence>
<organism evidence="1 2">
    <name type="scientific">Rhododendron molle</name>
    <name type="common">Chinese azalea</name>
    <name type="synonym">Azalea mollis</name>
    <dbReference type="NCBI Taxonomy" id="49168"/>
    <lineage>
        <taxon>Eukaryota</taxon>
        <taxon>Viridiplantae</taxon>
        <taxon>Streptophyta</taxon>
        <taxon>Embryophyta</taxon>
        <taxon>Tracheophyta</taxon>
        <taxon>Spermatophyta</taxon>
        <taxon>Magnoliopsida</taxon>
        <taxon>eudicotyledons</taxon>
        <taxon>Gunneridae</taxon>
        <taxon>Pentapetalae</taxon>
        <taxon>asterids</taxon>
        <taxon>Ericales</taxon>
        <taxon>Ericaceae</taxon>
        <taxon>Ericoideae</taxon>
        <taxon>Rhodoreae</taxon>
        <taxon>Rhododendron</taxon>
    </lineage>
</organism>
<keyword evidence="2" id="KW-1185">Reference proteome</keyword>
<proteinExistence type="predicted"/>
<protein>
    <submittedName>
        <fullName evidence="1">Uncharacterized protein</fullName>
    </submittedName>
</protein>
<sequence>MARNKQVILRDYVRGVPKESDMIVLSSDNKSSVVALPQGSNAVVVKNLYLSCDPYMRLLMTKSTLTVLNSYSPGSVITGHGVAKVMDSGHPKFETGDFVWGITGWEEYSLITTPETLFKIEHTDDVVPLHYYTGILGLAGMTAYIGFYKIGSPKKGEHVFVSAASGAVGQLVGQFAKLMGCYVVGSASTKEKVINLQLYILFQFFLAQQGIFY</sequence>
<gene>
    <name evidence="1" type="ORF">RHMOL_Rhmol03G0043000</name>
</gene>
<reference evidence="1" key="1">
    <citation type="submission" date="2022-02" db="EMBL/GenBank/DDBJ databases">
        <title>Plant Genome Project.</title>
        <authorList>
            <person name="Zhang R.-G."/>
        </authorList>
    </citation>
    <scope>NUCLEOTIDE SEQUENCE</scope>
    <source>
        <strain evidence="1">AT1</strain>
    </source>
</reference>
<evidence type="ECO:0000313" key="1">
    <source>
        <dbReference type="EMBL" id="KAI8562531.1"/>
    </source>
</evidence>
<name>A0ACC0PBH8_RHOML</name>
<comment type="caution">
    <text evidence="1">The sequence shown here is derived from an EMBL/GenBank/DDBJ whole genome shotgun (WGS) entry which is preliminary data.</text>
</comment>
<dbReference type="Proteomes" id="UP001062846">
    <property type="component" value="Chromosome 3"/>
</dbReference>